<reference evidence="1" key="1">
    <citation type="submission" date="2019-08" db="EMBL/GenBank/DDBJ databases">
        <authorList>
            <person name="Kucharzyk K."/>
            <person name="Murdoch R.W."/>
            <person name="Higgins S."/>
            <person name="Loffler F."/>
        </authorList>
    </citation>
    <scope>NUCLEOTIDE SEQUENCE</scope>
</reference>
<dbReference type="EMBL" id="VSSQ01067582">
    <property type="protein sequence ID" value="MPN19948.1"/>
    <property type="molecule type" value="Genomic_DNA"/>
</dbReference>
<comment type="caution">
    <text evidence="1">The sequence shown here is derived from an EMBL/GenBank/DDBJ whole genome shotgun (WGS) entry which is preliminary data.</text>
</comment>
<organism evidence="1">
    <name type="scientific">bioreactor metagenome</name>
    <dbReference type="NCBI Taxonomy" id="1076179"/>
    <lineage>
        <taxon>unclassified sequences</taxon>
        <taxon>metagenomes</taxon>
        <taxon>ecological metagenomes</taxon>
    </lineage>
</organism>
<sequence>MDFDYRKFYLGAYDVLRELILAPGSQPIRRAFTPEVKFVNSLIPDHGKTIVFEK</sequence>
<gene>
    <name evidence="1" type="ORF">SDC9_167323</name>
</gene>
<accession>A0A645FZF7</accession>
<name>A0A645FZF7_9ZZZZ</name>
<protein>
    <submittedName>
        <fullName evidence="1">Uncharacterized protein</fullName>
    </submittedName>
</protein>
<dbReference type="AlphaFoldDB" id="A0A645FZF7"/>
<evidence type="ECO:0000313" key="1">
    <source>
        <dbReference type="EMBL" id="MPN19948.1"/>
    </source>
</evidence>
<proteinExistence type="predicted"/>